<organism evidence="2 3">
    <name type="scientific">Zoarces viviparus</name>
    <name type="common">Viviparous eelpout</name>
    <name type="synonym">Blennius viviparus</name>
    <dbReference type="NCBI Taxonomy" id="48416"/>
    <lineage>
        <taxon>Eukaryota</taxon>
        <taxon>Metazoa</taxon>
        <taxon>Chordata</taxon>
        <taxon>Craniata</taxon>
        <taxon>Vertebrata</taxon>
        <taxon>Euteleostomi</taxon>
        <taxon>Actinopterygii</taxon>
        <taxon>Neopterygii</taxon>
        <taxon>Teleostei</taxon>
        <taxon>Neoteleostei</taxon>
        <taxon>Acanthomorphata</taxon>
        <taxon>Eupercaria</taxon>
        <taxon>Perciformes</taxon>
        <taxon>Cottioidei</taxon>
        <taxon>Zoarcales</taxon>
        <taxon>Zoarcidae</taxon>
        <taxon>Zoarcinae</taxon>
        <taxon>Zoarces</taxon>
    </lineage>
</organism>
<keyword evidence="3" id="KW-1185">Reference proteome</keyword>
<reference evidence="2 3" key="1">
    <citation type="journal article" date="2024" name="Genome Biol. Evol.">
        <title>Chromosome-level genome assembly of the viviparous eelpout Zoarces viviparus.</title>
        <authorList>
            <person name="Fuhrmann N."/>
            <person name="Brasseur M.V."/>
            <person name="Bakowski C.E."/>
            <person name="Podsiadlowski L."/>
            <person name="Prost S."/>
            <person name="Krehenwinkel H."/>
            <person name="Mayer C."/>
        </authorList>
    </citation>
    <scope>NUCLEOTIDE SEQUENCE [LARGE SCALE GENOMIC DNA]</scope>
    <source>
        <strain evidence="2">NO-MEL_2022_Ind0_liver</strain>
    </source>
</reference>
<evidence type="ECO:0000256" key="1">
    <source>
        <dbReference type="SAM" id="MobiDB-lite"/>
    </source>
</evidence>
<feature type="compositionally biased region" description="Polar residues" evidence="1">
    <location>
        <begin position="104"/>
        <end position="119"/>
    </location>
</feature>
<feature type="region of interest" description="Disordered" evidence="1">
    <location>
        <begin position="69"/>
        <end position="132"/>
    </location>
</feature>
<comment type="caution">
    <text evidence="2">The sequence shown here is derived from an EMBL/GenBank/DDBJ whole genome shotgun (WGS) entry which is preliminary data.</text>
</comment>
<gene>
    <name evidence="2" type="ORF">VZT92_008586</name>
</gene>
<dbReference type="Proteomes" id="UP001488805">
    <property type="component" value="Unassembled WGS sequence"/>
</dbReference>
<dbReference type="EMBL" id="JBCEZU010000067">
    <property type="protein sequence ID" value="KAK9533470.1"/>
    <property type="molecule type" value="Genomic_DNA"/>
</dbReference>
<sequence length="132" mass="14518">MPVLYHVQSIHRPCIWEIAVMMLEPTSALTFQLGSSVATIAPMMPNSARTNPNICMPVDAMLLFELMPLPPPPQRLSSPGSIHPQRQPGSSTPLPSRLSPRPQWCTSCQSNPQLLSCGSTGLEERDGNEKWN</sequence>
<dbReference type="AlphaFoldDB" id="A0AAW1FFW3"/>
<evidence type="ECO:0000313" key="2">
    <source>
        <dbReference type="EMBL" id="KAK9533470.1"/>
    </source>
</evidence>
<feature type="compositionally biased region" description="Low complexity" evidence="1">
    <location>
        <begin position="90"/>
        <end position="102"/>
    </location>
</feature>
<name>A0AAW1FFW3_ZOAVI</name>
<feature type="compositionally biased region" description="Basic and acidic residues" evidence="1">
    <location>
        <begin position="122"/>
        <end position="132"/>
    </location>
</feature>
<accession>A0AAW1FFW3</accession>
<protein>
    <submittedName>
        <fullName evidence="2">Uncharacterized protein</fullName>
    </submittedName>
</protein>
<proteinExistence type="predicted"/>
<evidence type="ECO:0000313" key="3">
    <source>
        <dbReference type="Proteomes" id="UP001488805"/>
    </source>
</evidence>